<dbReference type="Proteomes" id="UP000277928">
    <property type="component" value="Unassembled WGS sequence"/>
</dbReference>
<evidence type="ECO:0000313" key="2">
    <source>
        <dbReference type="Proteomes" id="UP000277928"/>
    </source>
</evidence>
<organism evidence="1 2">
    <name type="scientific">Litomosoides sigmodontis</name>
    <name type="common">Filarial nematode worm</name>
    <dbReference type="NCBI Taxonomy" id="42156"/>
    <lineage>
        <taxon>Eukaryota</taxon>
        <taxon>Metazoa</taxon>
        <taxon>Ecdysozoa</taxon>
        <taxon>Nematoda</taxon>
        <taxon>Chromadorea</taxon>
        <taxon>Rhabditida</taxon>
        <taxon>Spirurina</taxon>
        <taxon>Spiruromorpha</taxon>
        <taxon>Filarioidea</taxon>
        <taxon>Onchocercidae</taxon>
        <taxon>Litomosoides</taxon>
    </lineage>
</organism>
<evidence type="ECO:0000313" key="1">
    <source>
        <dbReference type="EMBL" id="VDK83428.1"/>
    </source>
</evidence>
<dbReference type="OMA" id="GYWQLYP"/>
<sequence length="105" mass="12442">MSSSNKNSGDADYCGYWQLYPTNTRTRRRFLQFRALKNGGPFCMRVITAFTVAYHVVYYTYQFTVVNTEHRQDLRHVMWLKQKLSFYTFCIRDKGEIANDLESSS</sequence>
<dbReference type="OrthoDB" id="5815977at2759"/>
<protein>
    <submittedName>
        <fullName evidence="1">Uncharacterized protein</fullName>
    </submittedName>
</protein>
<accession>A0A3P6UVB4</accession>
<reference evidence="1 2" key="1">
    <citation type="submission" date="2018-08" db="EMBL/GenBank/DDBJ databases">
        <authorList>
            <person name="Laetsch R D."/>
            <person name="Stevens L."/>
            <person name="Kumar S."/>
            <person name="Blaxter L. M."/>
        </authorList>
    </citation>
    <scope>NUCLEOTIDE SEQUENCE [LARGE SCALE GENOMIC DNA]</scope>
</reference>
<dbReference type="EMBL" id="UYRX01000528">
    <property type="protein sequence ID" value="VDK83428.1"/>
    <property type="molecule type" value="Genomic_DNA"/>
</dbReference>
<dbReference type="AlphaFoldDB" id="A0A3P6UVB4"/>
<proteinExistence type="predicted"/>
<gene>
    <name evidence="1" type="ORF">NLS_LOCUS6195</name>
</gene>
<keyword evidence="2" id="KW-1185">Reference proteome</keyword>
<name>A0A3P6UVB4_LITSI</name>